<sequence length="284" mass="30759">MSDHPTHTDDRRTETDASTAGAADGTDSAGTGSRPGTGTGEPLLRIEDLHKSYGDEEVLLGIDLEIDRGDVEVLVGPSGSGKSTLLRCLNLLTPVDSGHVYLGDTEVTAPETDPNEIRQQIGMVFQDINLFAHLTARENVTLGLRKVKGIPKDEARQRADAELERVGLADQADSYPAQLSGGQKQRVGIARALAMDPEVMLFDEPTSALDPELSNEVLEVMDELVEAGMTMVVVTHEMRFARGGATNITFLADGQIVERGPPEKLFENPDHDRTAQFFQSISHE</sequence>
<evidence type="ECO:0000256" key="1">
    <source>
        <dbReference type="ARBA" id="ARBA00004202"/>
    </source>
</evidence>
<dbReference type="InterPro" id="IPR050086">
    <property type="entry name" value="MetN_ABC_transporter-like"/>
</dbReference>
<dbReference type="HOGENOM" id="CLU_000604_1_22_2"/>
<evidence type="ECO:0000256" key="9">
    <source>
        <dbReference type="SAM" id="MobiDB-lite"/>
    </source>
</evidence>
<gene>
    <name evidence="11" type="ordered locus">Halxa_1192</name>
</gene>
<dbReference type="InterPro" id="IPR003593">
    <property type="entry name" value="AAA+_ATPase"/>
</dbReference>
<keyword evidence="11" id="KW-0378">Hydrolase</keyword>
<feature type="compositionally biased region" description="Low complexity" evidence="9">
    <location>
        <begin position="16"/>
        <end position="32"/>
    </location>
</feature>
<evidence type="ECO:0000256" key="5">
    <source>
        <dbReference type="ARBA" id="ARBA00022741"/>
    </source>
</evidence>
<evidence type="ECO:0000256" key="8">
    <source>
        <dbReference type="ARBA" id="ARBA00023136"/>
    </source>
</evidence>
<evidence type="ECO:0000256" key="2">
    <source>
        <dbReference type="ARBA" id="ARBA00005417"/>
    </source>
</evidence>
<dbReference type="PROSITE" id="PS50893">
    <property type="entry name" value="ABC_TRANSPORTER_2"/>
    <property type="match status" value="1"/>
</dbReference>
<feature type="region of interest" description="Disordered" evidence="9">
    <location>
        <begin position="1"/>
        <end position="42"/>
    </location>
</feature>
<dbReference type="InterPro" id="IPR017871">
    <property type="entry name" value="ABC_transporter-like_CS"/>
</dbReference>
<proteinExistence type="inferred from homology"/>
<evidence type="ECO:0000256" key="3">
    <source>
        <dbReference type="ARBA" id="ARBA00022448"/>
    </source>
</evidence>
<keyword evidence="3" id="KW-0813">Transport</keyword>
<comment type="similarity">
    <text evidence="2">Belongs to the ABC transporter superfamily.</text>
</comment>
<keyword evidence="4" id="KW-1003">Cell membrane</keyword>
<dbReference type="RefSeq" id="WP_013878724.1">
    <property type="nucleotide sequence ID" value="NC_015666.1"/>
</dbReference>
<evidence type="ECO:0000256" key="6">
    <source>
        <dbReference type="ARBA" id="ARBA00022840"/>
    </source>
</evidence>
<dbReference type="SMART" id="SM00382">
    <property type="entry name" value="AAA"/>
    <property type="match status" value="1"/>
</dbReference>
<feature type="compositionally biased region" description="Basic and acidic residues" evidence="9">
    <location>
        <begin position="1"/>
        <end position="15"/>
    </location>
</feature>
<accession>F8DAL9</accession>
<dbReference type="InterPro" id="IPR027417">
    <property type="entry name" value="P-loop_NTPase"/>
</dbReference>
<dbReference type="PANTHER" id="PTHR43166">
    <property type="entry name" value="AMINO ACID IMPORT ATP-BINDING PROTEIN"/>
    <property type="match status" value="1"/>
</dbReference>
<dbReference type="CDD" id="cd03262">
    <property type="entry name" value="ABC_HisP_GlnQ"/>
    <property type="match status" value="1"/>
</dbReference>
<dbReference type="GeneID" id="10796162"/>
<evidence type="ECO:0000313" key="12">
    <source>
        <dbReference type="Proteomes" id="UP000006794"/>
    </source>
</evidence>
<dbReference type="PIRSF" id="PIRSF039085">
    <property type="entry name" value="ABC_ATPase_HisP"/>
    <property type="match status" value="1"/>
</dbReference>
<organism evidence="11 12">
    <name type="scientific">Halopiger xanaduensis (strain DSM 18323 / JCM 14033 / SH-6)</name>
    <dbReference type="NCBI Taxonomy" id="797210"/>
    <lineage>
        <taxon>Archaea</taxon>
        <taxon>Methanobacteriati</taxon>
        <taxon>Methanobacteriota</taxon>
        <taxon>Stenosarchaea group</taxon>
        <taxon>Halobacteria</taxon>
        <taxon>Halobacteriales</taxon>
        <taxon>Natrialbaceae</taxon>
        <taxon>Halopiger</taxon>
    </lineage>
</organism>
<dbReference type="Pfam" id="PF00005">
    <property type="entry name" value="ABC_tran"/>
    <property type="match status" value="1"/>
</dbReference>
<protein>
    <submittedName>
        <fullName evidence="11">Phosphonate-transporting ATPase</fullName>
        <ecNumber evidence="11">3.6.3.28</ecNumber>
    </submittedName>
</protein>
<feature type="domain" description="ABC transporter" evidence="10">
    <location>
        <begin position="44"/>
        <end position="278"/>
    </location>
</feature>
<dbReference type="GO" id="GO:0016887">
    <property type="term" value="F:ATP hydrolysis activity"/>
    <property type="evidence" value="ECO:0007669"/>
    <property type="project" value="InterPro"/>
</dbReference>
<dbReference type="Gene3D" id="3.40.50.300">
    <property type="entry name" value="P-loop containing nucleotide triphosphate hydrolases"/>
    <property type="match status" value="1"/>
</dbReference>
<dbReference type="EC" id="3.6.3.28" evidence="11"/>
<dbReference type="GO" id="GO:0005524">
    <property type="term" value="F:ATP binding"/>
    <property type="evidence" value="ECO:0007669"/>
    <property type="project" value="UniProtKB-KW"/>
</dbReference>
<keyword evidence="12" id="KW-1185">Reference proteome</keyword>
<dbReference type="GO" id="GO:0005886">
    <property type="term" value="C:plasma membrane"/>
    <property type="evidence" value="ECO:0007669"/>
    <property type="project" value="UniProtKB-SubCell"/>
</dbReference>
<dbReference type="EMBL" id="CP002839">
    <property type="protein sequence ID" value="AEH35825.1"/>
    <property type="molecule type" value="Genomic_DNA"/>
</dbReference>
<dbReference type="PROSITE" id="PS00211">
    <property type="entry name" value="ABC_TRANSPORTER_1"/>
    <property type="match status" value="1"/>
</dbReference>
<comment type="subcellular location">
    <subcellularLocation>
        <location evidence="1">Cell membrane</location>
        <topology evidence="1">Peripheral membrane protein</topology>
    </subcellularLocation>
</comment>
<dbReference type="STRING" id="797210.Halxa_1192"/>
<keyword evidence="8" id="KW-0472">Membrane</keyword>
<dbReference type="Proteomes" id="UP000006794">
    <property type="component" value="Chromosome"/>
</dbReference>
<dbReference type="InterPro" id="IPR030679">
    <property type="entry name" value="ABC_ATPase_HisP-typ"/>
</dbReference>
<dbReference type="PANTHER" id="PTHR43166:SF9">
    <property type="entry name" value="GLUTAMATE_ASPARTATE IMPORT ATP-BINDING PROTEIN GLTL"/>
    <property type="match status" value="1"/>
</dbReference>
<evidence type="ECO:0000313" key="11">
    <source>
        <dbReference type="EMBL" id="AEH35825.1"/>
    </source>
</evidence>
<dbReference type="SUPFAM" id="SSF52540">
    <property type="entry name" value="P-loop containing nucleoside triphosphate hydrolases"/>
    <property type="match status" value="1"/>
</dbReference>
<dbReference type="eggNOG" id="arCOG00923">
    <property type="taxonomic scope" value="Archaea"/>
</dbReference>
<keyword evidence="5" id="KW-0547">Nucleotide-binding</keyword>
<dbReference type="InterPro" id="IPR003439">
    <property type="entry name" value="ABC_transporter-like_ATP-bd"/>
</dbReference>
<name>F8DAL9_HALXS</name>
<dbReference type="AlphaFoldDB" id="F8DAL9"/>
<dbReference type="GO" id="GO:0015424">
    <property type="term" value="F:ABC-type amino acid transporter activity"/>
    <property type="evidence" value="ECO:0007669"/>
    <property type="project" value="InterPro"/>
</dbReference>
<keyword evidence="7" id="KW-0029">Amino-acid transport</keyword>
<evidence type="ECO:0000259" key="10">
    <source>
        <dbReference type="PROSITE" id="PS50893"/>
    </source>
</evidence>
<reference evidence="11 12" key="1">
    <citation type="journal article" date="2012" name="Stand. Genomic Sci.">
        <title>Complete genome sequence of Halopiger xanaduensis type strain (SH-6(T)).</title>
        <authorList>
            <person name="Anderson I."/>
            <person name="Tindall B.J."/>
            <person name="Rohde M."/>
            <person name="Lucas S."/>
            <person name="Han J."/>
            <person name="Lapidus A."/>
            <person name="Cheng J.F."/>
            <person name="Goodwin L."/>
            <person name="Pitluck S."/>
            <person name="Peters L."/>
            <person name="Pati A."/>
            <person name="Mikhailova N."/>
            <person name="Pagani I."/>
            <person name="Teshima H."/>
            <person name="Han C."/>
            <person name="Tapia R."/>
            <person name="Land M."/>
            <person name="Woyke T."/>
            <person name="Klenk H.P."/>
            <person name="Kyrpides N."/>
            <person name="Ivanova N."/>
        </authorList>
    </citation>
    <scope>NUCLEOTIDE SEQUENCE [LARGE SCALE GENOMIC DNA]</scope>
    <source>
        <strain evidence="12">DSM 18323 / JCM 14033 / SH-6</strain>
    </source>
</reference>
<evidence type="ECO:0000256" key="7">
    <source>
        <dbReference type="ARBA" id="ARBA00022970"/>
    </source>
</evidence>
<evidence type="ECO:0000256" key="4">
    <source>
        <dbReference type="ARBA" id="ARBA00022475"/>
    </source>
</evidence>
<keyword evidence="6" id="KW-0067">ATP-binding</keyword>
<dbReference type="KEGG" id="hxa:Halxa_1192"/>